<dbReference type="EMBL" id="KB445805">
    <property type="protein sequence ID" value="EMD33817.1"/>
    <property type="molecule type" value="Genomic_DNA"/>
</dbReference>
<keyword evidence="3" id="KW-1185">Reference proteome</keyword>
<reference evidence="2 3" key="1">
    <citation type="journal article" date="2012" name="Proc. Natl. Acad. Sci. U.S.A.">
        <title>Comparative genomics of Ceriporiopsis subvermispora and Phanerochaete chrysosporium provide insight into selective ligninolysis.</title>
        <authorList>
            <person name="Fernandez-Fueyo E."/>
            <person name="Ruiz-Duenas F.J."/>
            <person name="Ferreira P."/>
            <person name="Floudas D."/>
            <person name="Hibbett D.S."/>
            <person name="Canessa P."/>
            <person name="Larrondo L.F."/>
            <person name="James T.Y."/>
            <person name="Seelenfreund D."/>
            <person name="Lobos S."/>
            <person name="Polanco R."/>
            <person name="Tello M."/>
            <person name="Honda Y."/>
            <person name="Watanabe T."/>
            <person name="Watanabe T."/>
            <person name="Ryu J.S."/>
            <person name="Kubicek C.P."/>
            <person name="Schmoll M."/>
            <person name="Gaskell J."/>
            <person name="Hammel K.E."/>
            <person name="St John F.J."/>
            <person name="Vanden Wymelenberg A."/>
            <person name="Sabat G."/>
            <person name="Splinter BonDurant S."/>
            <person name="Syed K."/>
            <person name="Yadav J.S."/>
            <person name="Doddapaneni H."/>
            <person name="Subramanian V."/>
            <person name="Lavin J.L."/>
            <person name="Oguiza J.A."/>
            <person name="Perez G."/>
            <person name="Pisabarro A.G."/>
            <person name="Ramirez L."/>
            <person name="Santoyo F."/>
            <person name="Master E."/>
            <person name="Coutinho P.M."/>
            <person name="Henrissat B."/>
            <person name="Lombard V."/>
            <person name="Magnuson J.K."/>
            <person name="Kuees U."/>
            <person name="Hori C."/>
            <person name="Igarashi K."/>
            <person name="Samejima M."/>
            <person name="Held B.W."/>
            <person name="Barry K.W."/>
            <person name="LaButti K.M."/>
            <person name="Lapidus A."/>
            <person name="Lindquist E.A."/>
            <person name="Lucas S.M."/>
            <person name="Riley R."/>
            <person name="Salamov A.A."/>
            <person name="Hoffmeister D."/>
            <person name="Schwenk D."/>
            <person name="Hadar Y."/>
            <person name="Yarden O."/>
            <person name="de Vries R.P."/>
            <person name="Wiebenga A."/>
            <person name="Stenlid J."/>
            <person name="Eastwood D."/>
            <person name="Grigoriev I.V."/>
            <person name="Berka R.M."/>
            <person name="Blanchette R.A."/>
            <person name="Kersten P."/>
            <person name="Martinez A.T."/>
            <person name="Vicuna R."/>
            <person name="Cullen D."/>
        </authorList>
    </citation>
    <scope>NUCLEOTIDE SEQUENCE [LARGE SCALE GENOMIC DNA]</scope>
    <source>
        <strain evidence="2 3">B</strain>
    </source>
</reference>
<evidence type="ECO:0000256" key="1">
    <source>
        <dbReference type="SAM" id="MobiDB-lite"/>
    </source>
</evidence>
<evidence type="ECO:0000313" key="3">
    <source>
        <dbReference type="Proteomes" id="UP000016930"/>
    </source>
</evidence>
<proteinExistence type="predicted"/>
<protein>
    <submittedName>
        <fullName evidence="2">Uncharacterized protein</fullName>
    </submittedName>
</protein>
<feature type="compositionally biased region" description="Low complexity" evidence="1">
    <location>
        <begin position="197"/>
        <end position="208"/>
    </location>
</feature>
<dbReference type="Proteomes" id="UP000016930">
    <property type="component" value="Unassembled WGS sequence"/>
</dbReference>
<gene>
    <name evidence="2" type="ORF">CERSUDRAFT_98364</name>
</gene>
<evidence type="ECO:0000313" key="2">
    <source>
        <dbReference type="EMBL" id="EMD33817.1"/>
    </source>
</evidence>
<dbReference type="HOGENOM" id="CLU_1053750_0_0_1"/>
<dbReference type="AlphaFoldDB" id="M2R6J1"/>
<feature type="compositionally biased region" description="Polar residues" evidence="1">
    <location>
        <begin position="1"/>
        <end position="14"/>
    </location>
</feature>
<feature type="region of interest" description="Disordered" evidence="1">
    <location>
        <begin position="137"/>
        <end position="169"/>
    </location>
</feature>
<accession>M2R6J1</accession>
<feature type="region of interest" description="Disordered" evidence="1">
    <location>
        <begin position="1"/>
        <end position="39"/>
    </location>
</feature>
<feature type="region of interest" description="Disordered" evidence="1">
    <location>
        <begin position="181"/>
        <end position="212"/>
    </location>
</feature>
<sequence length="264" mass="28749">MSSKNPTHDGNTSHFAIASGGSGTMAPMGESSHDYSTSSHMGYDNHHTFENAPYAQDWQVYHALSRMNDAGQLPSLPISFLDFTELRGHGLSLMDPYPILSANFGFHSTDNVAERTFRDTQESNGYLLLWGADTTPDESLSGSPFETEHAQCDANQKQGIKGTGAASTPCDSEALCGHSTHHEEDAPTAVPDWDACSTVDTTSSTSYTGPESAPVILNNLQSSRTVADGRWLPREAGEVTALREEAYRVRTKWSQPRQQIYSSL</sequence>
<organism evidence="2 3">
    <name type="scientific">Ceriporiopsis subvermispora (strain B)</name>
    <name type="common">White-rot fungus</name>
    <name type="synonym">Gelatoporia subvermispora</name>
    <dbReference type="NCBI Taxonomy" id="914234"/>
    <lineage>
        <taxon>Eukaryota</taxon>
        <taxon>Fungi</taxon>
        <taxon>Dikarya</taxon>
        <taxon>Basidiomycota</taxon>
        <taxon>Agaricomycotina</taxon>
        <taxon>Agaricomycetes</taxon>
        <taxon>Polyporales</taxon>
        <taxon>Gelatoporiaceae</taxon>
        <taxon>Gelatoporia</taxon>
    </lineage>
</organism>
<name>M2R6J1_CERS8</name>